<keyword evidence="5 6" id="KW-0472">Membrane</keyword>
<dbReference type="AlphaFoldDB" id="A0A423W1W9"/>
<keyword evidence="3" id="KW-0999">Mitochondrion inner membrane</keyword>
<dbReference type="OrthoDB" id="409948at2759"/>
<evidence type="ECO:0008006" key="12">
    <source>
        <dbReference type="Google" id="ProtNLM"/>
    </source>
</evidence>
<accession>A0A423W1W9</accession>
<comment type="subcellular location">
    <subcellularLocation>
        <location evidence="1">Membrane</location>
        <topology evidence="1">Multi-pass membrane protein</topology>
    </subcellularLocation>
</comment>
<dbReference type="EMBL" id="LJZO01000017">
    <property type="protein sequence ID" value="ROV97318.1"/>
    <property type="molecule type" value="Genomic_DNA"/>
</dbReference>
<keyword evidence="11" id="KW-1185">Reference proteome</keyword>
<protein>
    <recommendedName>
        <fullName evidence="12">Mitochondrial carrier protein</fullName>
    </recommendedName>
</protein>
<keyword evidence="3" id="KW-0496">Mitochondrion</keyword>
<dbReference type="PANTHER" id="PTHR47567:SF1">
    <property type="entry name" value="NAD-DEPENDENT EPIMERASE_DEHYDRATASE DOMAIN-CONTAINING PROTEIN"/>
    <property type="match status" value="1"/>
</dbReference>
<dbReference type="Pfam" id="PF00153">
    <property type="entry name" value="Mito_carr"/>
    <property type="match status" value="1"/>
</dbReference>
<feature type="transmembrane region" description="Helical" evidence="9">
    <location>
        <begin position="109"/>
        <end position="130"/>
    </location>
</feature>
<dbReference type="InterPro" id="IPR023395">
    <property type="entry name" value="MCP_dom_sf"/>
</dbReference>
<feature type="transmembrane region" description="Helical" evidence="9">
    <location>
        <begin position="250"/>
        <end position="269"/>
    </location>
</feature>
<dbReference type="PROSITE" id="PS50920">
    <property type="entry name" value="SOLCAR"/>
    <property type="match status" value="1"/>
</dbReference>
<feature type="transmembrane region" description="Helical" evidence="9">
    <location>
        <begin position="71"/>
        <end position="89"/>
    </location>
</feature>
<gene>
    <name evidence="10" type="ORF">VSDG_04763</name>
</gene>
<reference evidence="10 11" key="1">
    <citation type="submission" date="2015-09" db="EMBL/GenBank/DDBJ databases">
        <title>Host preference determinants of Valsa canker pathogens revealed by comparative genomics.</title>
        <authorList>
            <person name="Yin Z."/>
            <person name="Huang L."/>
        </authorList>
    </citation>
    <scope>NUCLEOTIDE SEQUENCE [LARGE SCALE GENOMIC DNA]</scope>
    <source>
        <strain evidence="10 11">YSFL</strain>
    </source>
</reference>
<dbReference type="SUPFAM" id="SSF103506">
    <property type="entry name" value="Mitochondrial carrier"/>
    <property type="match status" value="1"/>
</dbReference>
<sequence>MAPTAGLPAGAQTPSRTPPKSPEHSPARLLPPSTEHTPLLASQHEEGRDEHEEASLLEPPQNESKRTKGWWFWRVLWAVLAALLLAVFIKGWIDAEDVDFDLKGALKRALGGGLSGAAAMVLQVLLLMWIRTIMNYQYRHGTSLTTAAKTLYAEGGILRFYQGTGWALIQGPVSRFGDTAANAGILALLQSNGYLSKLPSPIKTIFASLCAAAFRMILTPIDTFKTTMQAQGPRGTALLRKRVKENGIGSLWWGAIATAAATFVGHYPWFATYNFLSEALAEPPKHPLIVWLARLAFIGFCASIVSDSVSNSLRVVKTYRQVNETQVSYTEAARLVVLQDGILGLFGRGLKTRIIANGLQGIMFSILWKLFLDL</sequence>
<evidence type="ECO:0000313" key="10">
    <source>
        <dbReference type="EMBL" id="ROV97318.1"/>
    </source>
</evidence>
<evidence type="ECO:0000256" key="5">
    <source>
        <dbReference type="ARBA" id="ARBA00023136"/>
    </source>
</evidence>
<evidence type="ECO:0000256" key="9">
    <source>
        <dbReference type="SAM" id="Phobius"/>
    </source>
</evidence>
<feature type="region of interest" description="Disordered" evidence="8">
    <location>
        <begin position="1"/>
        <end position="62"/>
    </location>
</feature>
<organism evidence="10 11">
    <name type="scientific">Cytospora chrysosperma</name>
    <name type="common">Cytospora canker fungus</name>
    <name type="synonym">Sphaeria chrysosperma</name>
    <dbReference type="NCBI Taxonomy" id="252740"/>
    <lineage>
        <taxon>Eukaryota</taxon>
        <taxon>Fungi</taxon>
        <taxon>Dikarya</taxon>
        <taxon>Ascomycota</taxon>
        <taxon>Pezizomycotina</taxon>
        <taxon>Sordariomycetes</taxon>
        <taxon>Sordariomycetidae</taxon>
        <taxon>Diaporthales</taxon>
        <taxon>Cytosporaceae</taxon>
        <taxon>Cytospora</taxon>
    </lineage>
</organism>
<evidence type="ECO:0000256" key="4">
    <source>
        <dbReference type="ARBA" id="ARBA00022989"/>
    </source>
</evidence>
<dbReference type="Proteomes" id="UP000284375">
    <property type="component" value="Unassembled WGS sequence"/>
</dbReference>
<dbReference type="Gene3D" id="1.50.40.10">
    <property type="entry name" value="Mitochondrial carrier domain"/>
    <property type="match status" value="1"/>
</dbReference>
<comment type="caution">
    <text evidence="10">The sequence shown here is derived from an EMBL/GenBank/DDBJ whole genome shotgun (WGS) entry which is preliminary data.</text>
</comment>
<proteinExistence type="inferred from homology"/>
<feature type="compositionally biased region" description="Basic and acidic residues" evidence="8">
    <location>
        <begin position="43"/>
        <end position="54"/>
    </location>
</feature>
<evidence type="ECO:0000256" key="7">
    <source>
        <dbReference type="RuleBase" id="RU000488"/>
    </source>
</evidence>
<comment type="similarity">
    <text evidence="7">Belongs to the mitochondrial carrier (TC 2.A.29) family.</text>
</comment>
<evidence type="ECO:0000256" key="2">
    <source>
        <dbReference type="ARBA" id="ARBA00022692"/>
    </source>
</evidence>
<keyword evidence="7" id="KW-0813">Transport</keyword>
<evidence type="ECO:0000256" key="6">
    <source>
        <dbReference type="PROSITE-ProRule" id="PRU00282"/>
    </source>
</evidence>
<name>A0A423W1W9_CYTCH</name>
<keyword evidence="2 6" id="KW-0812">Transmembrane</keyword>
<evidence type="ECO:0000256" key="8">
    <source>
        <dbReference type="SAM" id="MobiDB-lite"/>
    </source>
</evidence>
<dbReference type="PANTHER" id="PTHR47567">
    <property type="entry name" value="MITOCHONDRIAL SUBSTRATE/SOLUTE CARRIER"/>
    <property type="match status" value="1"/>
</dbReference>
<evidence type="ECO:0000313" key="11">
    <source>
        <dbReference type="Proteomes" id="UP000284375"/>
    </source>
</evidence>
<feature type="repeat" description="Solcar" evidence="6">
    <location>
        <begin position="199"/>
        <end position="279"/>
    </location>
</feature>
<dbReference type="InterPro" id="IPR018108">
    <property type="entry name" value="MCP_transmembrane"/>
</dbReference>
<feature type="transmembrane region" description="Helical" evidence="9">
    <location>
        <begin position="289"/>
        <end position="310"/>
    </location>
</feature>
<evidence type="ECO:0000256" key="1">
    <source>
        <dbReference type="ARBA" id="ARBA00004141"/>
    </source>
</evidence>
<keyword evidence="4 9" id="KW-1133">Transmembrane helix</keyword>
<dbReference type="STRING" id="252740.A0A423W1W9"/>
<evidence type="ECO:0000256" key="3">
    <source>
        <dbReference type="ARBA" id="ARBA00022792"/>
    </source>
</evidence>
<dbReference type="GO" id="GO:0016020">
    <property type="term" value="C:membrane"/>
    <property type="evidence" value="ECO:0007669"/>
    <property type="project" value="UniProtKB-SubCell"/>
</dbReference>